<evidence type="ECO:0000313" key="3">
    <source>
        <dbReference type="Proteomes" id="UP001589608"/>
    </source>
</evidence>
<dbReference type="EMBL" id="JBHMCA010000035">
    <property type="protein sequence ID" value="MFB9445068.1"/>
    <property type="molecule type" value="Genomic_DNA"/>
</dbReference>
<dbReference type="Proteomes" id="UP001589608">
    <property type="component" value="Unassembled WGS sequence"/>
</dbReference>
<dbReference type="InterPro" id="IPR029058">
    <property type="entry name" value="AB_hydrolase_fold"/>
</dbReference>
<comment type="caution">
    <text evidence="2">The sequence shown here is derived from an EMBL/GenBank/DDBJ whole genome shotgun (WGS) entry which is preliminary data.</text>
</comment>
<dbReference type="InterPro" id="IPR050266">
    <property type="entry name" value="AB_hydrolase_sf"/>
</dbReference>
<evidence type="ECO:0000313" key="2">
    <source>
        <dbReference type="EMBL" id="MFB9445068.1"/>
    </source>
</evidence>
<dbReference type="SUPFAM" id="SSF53474">
    <property type="entry name" value="alpha/beta-Hydrolases"/>
    <property type="match status" value="1"/>
</dbReference>
<dbReference type="Gene3D" id="3.40.50.1820">
    <property type="entry name" value="alpha/beta hydrolase"/>
    <property type="match status" value="1"/>
</dbReference>
<dbReference type="RefSeq" id="WP_380028741.1">
    <property type="nucleotide sequence ID" value="NZ_JBHMCA010000035.1"/>
</dbReference>
<dbReference type="InterPro" id="IPR000073">
    <property type="entry name" value="AB_hydrolase_1"/>
</dbReference>
<sequence>MLAVEVLGSHMHYLDTGGDGPPVVFLHGNPTSSRLWAKTLEHADLGGRRAIAPDLIGMGRSGRPDLEYRLADHVEYVDAFLDALGLRRLVLVGHDWGVAIGMELLRRRPDGVRGFAFMEGHLRPLESWGEFDEGGREVFRRLRTRDEGERMVLDDNWLITQVAPDYAEFYPDARSRRPLLQWTREIPIAGEPGDTAALMAAGWAHLRRSPVPKLLVHAAPGVVVTPAKVEQCRAELPALTTVRIDAPGHFLPAEAPEALAAALSAWLRTFDE</sequence>
<keyword evidence="3" id="KW-1185">Reference proteome</keyword>
<reference evidence="2 3" key="1">
    <citation type="submission" date="2024-09" db="EMBL/GenBank/DDBJ databases">
        <authorList>
            <person name="Sun Q."/>
            <person name="Mori K."/>
        </authorList>
    </citation>
    <scope>NUCLEOTIDE SEQUENCE [LARGE SCALE GENOMIC DNA]</scope>
    <source>
        <strain evidence="2 3">JCM 3307</strain>
    </source>
</reference>
<dbReference type="Pfam" id="PF00561">
    <property type="entry name" value="Abhydrolase_1"/>
    <property type="match status" value="1"/>
</dbReference>
<name>A0ABV5M8P0_9ACTN</name>
<keyword evidence="2" id="KW-0378">Hydrolase</keyword>
<organism evidence="2 3">
    <name type="scientific">Dactylosporangium vinaceum</name>
    <dbReference type="NCBI Taxonomy" id="53362"/>
    <lineage>
        <taxon>Bacteria</taxon>
        <taxon>Bacillati</taxon>
        <taxon>Actinomycetota</taxon>
        <taxon>Actinomycetes</taxon>
        <taxon>Micromonosporales</taxon>
        <taxon>Micromonosporaceae</taxon>
        <taxon>Dactylosporangium</taxon>
    </lineage>
</organism>
<accession>A0ABV5M8P0</accession>
<evidence type="ECO:0000259" key="1">
    <source>
        <dbReference type="Pfam" id="PF00561"/>
    </source>
</evidence>
<protein>
    <submittedName>
        <fullName evidence="2">Haloalkane dehalogenase</fullName>
        <ecNumber evidence="2">3.8.1.5</ecNumber>
    </submittedName>
</protein>
<dbReference type="GO" id="GO:0018786">
    <property type="term" value="F:haloalkane dehalogenase activity"/>
    <property type="evidence" value="ECO:0007669"/>
    <property type="project" value="UniProtKB-EC"/>
</dbReference>
<dbReference type="PRINTS" id="PR00412">
    <property type="entry name" value="EPOXHYDRLASE"/>
</dbReference>
<dbReference type="PANTHER" id="PTHR43798:SF33">
    <property type="entry name" value="HYDROLASE, PUTATIVE (AFU_ORTHOLOGUE AFUA_2G14860)-RELATED"/>
    <property type="match status" value="1"/>
</dbReference>
<proteinExistence type="predicted"/>
<dbReference type="InterPro" id="IPR000639">
    <property type="entry name" value="Epox_hydrolase-like"/>
</dbReference>
<dbReference type="PANTHER" id="PTHR43798">
    <property type="entry name" value="MONOACYLGLYCEROL LIPASE"/>
    <property type="match status" value="1"/>
</dbReference>
<gene>
    <name evidence="2" type="ORF">ACFFTR_18490</name>
</gene>
<feature type="domain" description="AB hydrolase-1" evidence="1">
    <location>
        <begin position="21"/>
        <end position="255"/>
    </location>
</feature>
<dbReference type="NCBIfam" id="NF002938">
    <property type="entry name" value="PRK03592.1"/>
    <property type="match status" value="1"/>
</dbReference>
<dbReference type="EC" id="3.8.1.5" evidence="2"/>